<comment type="caution">
    <text evidence="1">The sequence shown here is derived from an EMBL/GenBank/DDBJ whole genome shotgun (WGS) entry which is preliminary data.</text>
</comment>
<accession>A0AAN8RI24</accession>
<dbReference type="AlphaFoldDB" id="A0AAN8RI24"/>
<evidence type="ECO:0008006" key="3">
    <source>
        <dbReference type="Google" id="ProtNLM"/>
    </source>
</evidence>
<organism evidence="1 2">
    <name type="scientific">Arthrobotrys conoides</name>
    <dbReference type="NCBI Taxonomy" id="74498"/>
    <lineage>
        <taxon>Eukaryota</taxon>
        <taxon>Fungi</taxon>
        <taxon>Dikarya</taxon>
        <taxon>Ascomycota</taxon>
        <taxon>Pezizomycotina</taxon>
        <taxon>Orbiliomycetes</taxon>
        <taxon>Orbiliales</taxon>
        <taxon>Orbiliaceae</taxon>
        <taxon>Arthrobotrys</taxon>
    </lineage>
</organism>
<protein>
    <recommendedName>
        <fullName evidence="3">BTB domain-containing protein</fullName>
    </recommendedName>
</protein>
<reference evidence="1 2" key="1">
    <citation type="submission" date="2019-10" db="EMBL/GenBank/DDBJ databases">
        <authorList>
            <person name="Palmer J.M."/>
        </authorList>
    </citation>
    <scope>NUCLEOTIDE SEQUENCE [LARGE SCALE GENOMIC DNA]</scope>
    <source>
        <strain evidence="1 2">TWF506</strain>
    </source>
</reference>
<keyword evidence="2" id="KW-1185">Reference proteome</keyword>
<evidence type="ECO:0000313" key="1">
    <source>
        <dbReference type="EMBL" id="KAK6497150.1"/>
    </source>
</evidence>
<dbReference type="Proteomes" id="UP001307849">
    <property type="component" value="Unassembled WGS sequence"/>
</dbReference>
<name>A0AAN8RI24_9PEZI</name>
<gene>
    <name evidence="1" type="ORF">TWF506_004625</name>
</gene>
<proteinExistence type="predicted"/>
<dbReference type="EMBL" id="JAVHJM010000015">
    <property type="protein sequence ID" value="KAK6497150.1"/>
    <property type="molecule type" value="Genomic_DNA"/>
</dbReference>
<evidence type="ECO:0000313" key="2">
    <source>
        <dbReference type="Proteomes" id="UP001307849"/>
    </source>
</evidence>
<sequence>MSRRCECIECSIFMRAINSVFQTHEACPQEESDIGILINDRLATVPNDRSEPIIIYVGRREDGTYRQKYVLRMKTCTKNSEYFKCALRFRSNPNLMWREARNGVFHFSTLPYFNVIAKALVSGRVNVEPTNFLELYETADYLQMEDVMFLVCALLSRPQFLRKIHDLNKCLTRLVKWLEKWQHRTLVQVGFFRAIFYIEFTAAVKRRKAARGCRLLGGWEDAPRQWGLNPLDSELPIRWSGSKVPPGAIPERYHRLKALRDFVKEELKDTEDWSIEDVRCEDCGGGGVR</sequence>